<evidence type="ECO:0000256" key="5">
    <source>
        <dbReference type="PIRSR" id="PIRSR601885-1"/>
    </source>
</evidence>
<dbReference type="Gene3D" id="3.10.450.60">
    <property type="match status" value="1"/>
</dbReference>
<dbReference type="GO" id="GO:0005506">
    <property type="term" value="F:iron ion binding"/>
    <property type="evidence" value="ECO:0007669"/>
    <property type="project" value="InterPro"/>
</dbReference>
<dbReference type="GO" id="GO:0016702">
    <property type="term" value="F:oxidoreductase activity, acting on single donors with incorporation of molecular oxygen, incorporation of two atoms of oxygen"/>
    <property type="evidence" value="ECO:0007669"/>
    <property type="project" value="InterPro"/>
</dbReference>
<comment type="cofactor">
    <cofactor evidence="5">
        <name>Fe cation</name>
        <dbReference type="ChEBI" id="CHEBI:24875"/>
    </cofactor>
    <text evidence="5">Binds 1 Fe cation per subunit.</text>
</comment>
<comment type="caution">
    <text evidence="7">The sequence shown here is derived from an EMBL/GenBank/DDBJ whole genome shotgun (WGS) entry which is preliminary data.</text>
</comment>
<dbReference type="Gene3D" id="1.20.245.10">
    <property type="entry name" value="Lipoxygenase-1, Domain 5"/>
    <property type="match status" value="1"/>
</dbReference>
<evidence type="ECO:0000256" key="4">
    <source>
        <dbReference type="ARBA" id="ARBA00023002"/>
    </source>
</evidence>
<evidence type="ECO:0000256" key="3">
    <source>
        <dbReference type="ARBA" id="ARBA00022964"/>
    </source>
</evidence>
<dbReference type="PRINTS" id="PR00467">
    <property type="entry name" value="MAMLPOXGNASE"/>
</dbReference>
<dbReference type="GO" id="GO:0034440">
    <property type="term" value="P:lipid oxidation"/>
    <property type="evidence" value="ECO:0007669"/>
    <property type="project" value="InterPro"/>
</dbReference>
<dbReference type="PANTHER" id="PTHR11771">
    <property type="entry name" value="LIPOXYGENASE"/>
    <property type="match status" value="1"/>
</dbReference>
<dbReference type="InterPro" id="IPR036226">
    <property type="entry name" value="LipOase_C_sf"/>
</dbReference>
<keyword evidence="2 5" id="KW-0479">Metal-binding</keyword>
<dbReference type="InterPro" id="IPR001885">
    <property type="entry name" value="LipOase_mml"/>
</dbReference>
<protein>
    <recommendedName>
        <fullName evidence="6">Lipoxygenase domain-containing protein</fullName>
    </recommendedName>
</protein>
<dbReference type="PROSITE" id="PS51393">
    <property type="entry name" value="LIPOXYGENASE_3"/>
    <property type="match status" value="1"/>
</dbReference>
<evidence type="ECO:0000313" key="8">
    <source>
        <dbReference type="Proteomes" id="UP001152622"/>
    </source>
</evidence>
<sequence length="519" mass="59171">MPKCLDAKSEKELPQDVRFDDEKRSDFEASLYYALGELALKKLAIKFGESWDHFDDFKRTFWKLRSPTSEYVMNHWTEDWLFCYQFLNGPNPRLIKRCCEVPANFPVTGDMVQSFLGQHTSLDQEIKAGNVYLVDHAILDGVPANVIQGQTQHVAAPLCLLYDHPEHGLIPLAIQIGQTAGQDTPIFLPSDPPLTWLLAKIWVRQAEFQAFEGLSHLLRTHLLIEVFCVSTLRQLPAVHPIYKLMTPHLRYTLEINCRGRTQLVSSEGVFIKVASTGGEGLVVLCQREYKSLTYRSLQPNLDFHDRGVTKLKGYYYKEDSLMVWDAIHSFVSGMVSLYYAGDDEVLQDSELQAWIRDITQEGFADVPNFGLASELTSREELITLLSVVIFIASAQHAATNNGQFDWCAWVPNTPCTMRCPPPTDKDGINMELIMKSLPDISQTCLEMAITWHLSRTQPDAIPLGQYVEEYFTEPQAQELIKSFQQKLQDVEKTIIKKNEGLELQYMYLCPSRMENSITI</sequence>
<feature type="binding site" evidence="5">
    <location>
        <position position="396"/>
    </location>
    <ligand>
        <name>Fe cation</name>
        <dbReference type="ChEBI" id="CHEBI:24875"/>
        <note>catalytic</note>
    </ligand>
</feature>
<dbReference type="PRINTS" id="PR00087">
    <property type="entry name" value="LIPOXYGENASE"/>
</dbReference>
<reference evidence="7" key="1">
    <citation type="journal article" date="2023" name="Science">
        <title>Genome structures resolve the early diversification of teleost fishes.</title>
        <authorList>
            <person name="Parey E."/>
            <person name="Louis A."/>
            <person name="Montfort J."/>
            <person name="Bouchez O."/>
            <person name="Roques C."/>
            <person name="Iampietro C."/>
            <person name="Lluch J."/>
            <person name="Castinel A."/>
            <person name="Donnadieu C."/>
            <person name="Desvignes T."/>
            <person name="Floi Bucao C."/>
            <person name="Jouanno E."/>
            <person name="Wen M."/>
            <person name="Mejri S."/>
            <person name="Dirks R."/>
            <person name="Jansen H."/>
            <person name="Henkel C."/>
            <person name="Chen W.J."/>
            <person name="Zahm M."/>
            <person name="Cabau C."/>
            <person name="Klopp C."/>
            <person name="Thompson A.W."/>
            <person name="Robinson-Rechavi M."/>
            <person name="Braasch I."/>
            <person name="Lecointre G."/>
            <person name="Bobe J."/>
            <person name="Postlethwait J.H."/>
            <person name="Berthelot C."/>
            <person name="Roest Crollius H."/>
            <person name="Guiguen Y."/>
        </authorList>
    </citation>
    <scope>NUCLEOTIDE SEQUENCE</scope>
    <source>
        <strain evidence="7">WJC10195</strain>
    </source>
</reference>
<name>A0A9Q1EG93_SYNKA</name>
<evidence type="ECO:0000313" key="7">
    <source>
        <dbReference type="EMBL" id="KAJ8338256.1"/>
    </source>
</evidence>
<evidence type="ECO:0000256" key="2">
    <source>
        <dbReference type="ARBA" id="ARBA00022723"/>
    </source>
</evidence>
<feature type="binding site" evidence="5">
    <location>
        <position position="221"/>
    </location>
    <ligand>
        <name>Fe cation</name>
        <dbReference type="ChEBI" id="CHEBI:24875"/>
        <note>catalytic</note>
    </ligand>
</feature>
<accession>A0A9Q1EG93</accession>
<dbReference type="SUPFAM" id="SSF48484">
    <property type="entry name" value="Lipoxigenase"/>
    <property type="match status" value="1"/>
</dbReference>
<keyword evidence="3" id="KW-0223">Dioxygenase</keyword>
<dbReference type="OrthoDB" id="407298at2759"/>
<dbReference type="InterPro" id="IPR020834">
    <property type="entry name" value="LipOase_CS"/>
</dbReference>
<keyword evidence="4" id="KW-0560">Oxidoreductase</keyword>
<dbReference type="PROSITE" id="PS00081">
    <property type="entry name" value="LIPOXYGENASE_2"/>
    <property type="match status" value="1"/>
</dbReference>
<dbReference type="Pfam" id="PF00305">
    <property type="entry name" value="Lipoxygenase"/>
    <property type="match status" value="1"/>
</dbReference>
<feature type="binding site" evidence="5">
    <location>
        <position position="216"/>
    </location>
    <ligand>
        <name>Fe cation</name>
        <dbReference type="ChEBI" id="CHEBI:24875"/>
        <note>catalytic</note>
    </ligand>
</feature>
<gene>
    <name evidence="7" type="ORF">SKAU_G00372220</name>
</gene>
<keyword evidence="8" id="KW-1185">Reference proteome</keyword>
<feature type="domain" description="Lipoxygenase" evidence="6">
    <location>
        <begin position="1"/>
        <end position="519"/>
    </location>
</feature>
<keyword evidence="5" id="KW-0408">Iron</keyword>
<feature type="binding site" evidence="5">
    <location>
        <position position="519"/>
    </location>
    <ligand>
        <name>Fe cation</name>
        <dbReference type="ChEBI" id="CHEBI:24875"/>
        <note>catalytic</note>
    </ligand>
</feature>
<comment type="similarity">
    <text evidence="1">Belongs to the lipoxygenase family.</text>
</comment>
<dbReference type="AlphaFoldDB" id="A0A9Q1EG93"/>
<dbReference type="EMBL" id="JAINUF010000018">
    <property type="protein sequence ID" value="KAJ8338256.1"/>
    <property type="molecule type" value="Genomic_DNA"/>
</dbReference>
<evidence type="ECO:0000259" key="6">
    <source>
        <dbReference type="PROSITE" id="PS51393"/>
    </source>
</evidence>
<proteinExistence type="inferred from homology"/>
<dbReference type="Proteomes" id="UP001152622">
    <property type="component" value="Chromosome 18"/>
</dbReference>
<dbReference type="InterPro" id="IPR013819">
    <property type="entry name" value="LipOase_C"/>
</dbReference>
<organism evidence="7 8">
    <name type="scientific">Synaphobranchus kaupii</name>
    <name type="common">Kaup's arrowtooth eel</name>
    <dbReference type="NCBI Taxonomy" id="118154"/>
    <lineage>
        <taxon>Eukaryota</taxon>
        <taxon>Metazoa</taxon>
        <taxon>Chordata</taxon>
        <taxon>Craniata</taxon>
        <taxon>Vertebrata</taxon>
        <taxon>Euteleostomi</taxon>
        <taxon>Actinopterygii</taxon>
        <taxon>Neopterygii</taxon>
        <taxon>Teleostei</taxon>
        <taxon>Anguilliformes</taxon>
        <taxon>Synaphobranchidae</taxon>
        <taxon>Synaphobranchus</taxon>
    </lineage>
</organism>
<evidence type="ECO:0000256" key="1">
    <source>
        <dbReference type="ARBA" id="ARBA00009419"/>
    </source>
</evidence>
<dbReference type="InterPro" id="IPR000907">
    <property type="entry name" value="LipOase"/>
</dbReference>